<dbReference type="SUPFAM" id="SSF53335">
    <property type="entry name" value="S-adenosyl-L-methionine-dependent methyltransferases"/>
    <property type="match status" value="1"/>
</dbReference>
<name>B0T4I6_CAUSK</name>
<reference evidence="2" key="1">
    <citation type="submission" date="2008-01" db="EMBL/GenBank/DDBJ databases">
        <title>Complete sequence of chromosome of Caulobacter sp. K31.</title>
        <authorList>
            <consortium name="US DOE Joint Genome Institute"/>
            <person name="Copeland A."/>
            <person name="Lucas S."/>
            <person name="Lapidus A."/>
            <person name="Barry K."/>
            <person name="Glavina del Rio T."/>
            <person name="Dalin E."/>
            <person name="Tice H."/>
            <person name="Pitluck S."/>
            <person name="Bruce D."/>
            <person name="Goodwin L."/>
            <person name="Thompson L.S."/>
            <person name="Brettin T."/>
            <person name="Detter J.C."/>
            <person name="Han C."/>
            <person name="Schmutz J."/>
            <person name="Larimer F."/>
            <person name="Land M."/>
            <person name="Hauser L."/>
            <person name="Kyrpides N."/>
            <person name="Kim E."/>
            <person name="Stephens C."/>
            <person name="Richardson P."/>
        </authorList>
    </citation>
    <scope>NUCLEOTIDE SEQUENCE [LARGE SCALE GENOMIC DNA]</scope>
    <source>
        <strain evidence="2">K31</strain>
    </source>
</reference>
<feature type="repeat" description="TPR" evidence="1">
    <location>
        <begin position="468"/>
        <end position="501"/>
    </location>
</feature>
<dbReference type="EMBL" id="CP000927">
    <property type="protein sequence ID" value="ABZ70938.1"/>
    <property type="molecule type" value="Genomic_DNA"/>
</dbReference>
<dbReference type="AlphaFoldDB" id="B0T4I6"/>
<dbReference type="Gene3D" id="1.25.40.10">
    <property type="entry name" value="Tetratricopeptide repeat domain"/>
    <property type="match status" value="1"/>
</dbReference>
<dbReference type="InterPro" id="IPR011990">
    <property type="entry name" value="TPR-like_helical_dom_sf"/>
</dbReference>
<proteinExistence type="predicted"/>
<dbReference type="InterPro" id="IPR038375">
    <property type="entry name" value="NDUFAF7_sf"/>
</dbReference>
<dbReference type="InterPro" id="IPR029063">
    <property type="entry name" value="SAM-dependent_MTases_sf"/>
</dbReference>
<dbReference type="Gene3D" id="3.40.50.12710">
    <property type="match status" value="1"/>
</dbReference>
<evidence type="ECO:0000256" key="1">
    <source>
        <dbReference type="PROSITE-ProRule" id="PRU00339"/>
    </source>
</evidence>
<dbReference type="STRING" id="366602.Caul_1809"/>
<dbReference type="HOGENOM" id="CLU_020053_0_0_5"/>
<protein>
    <submittedName>
        <fullName evidence="2">Tetratricopeptide TPR_2 repeat protein</fullName>
    </submittedName>
</protein>
<evidence type="ECO:0000313" key="2">
    <source>
        <dbReference type="EMBL" id="ABZ70938.1"/>
    </source>
</evidence>
<dbReference type="InterPro" id="IPR019734">
    <property type="entry name" value="TPR_rpt"/>
</dbReference>
<dbReference type="SMART" id="SM00028">
    <property type="entry name" value="TPR"/>
    <property type="match status" value="2"/>
</dbReference>
<dbReference type="eggNOG" id="COG0457">
    <property type="taxonomic scope" value="Bacteria"/>
</dbReference>
<dbReference type="Pfam" id="PF13424">
    <property type="entry name" value="TPR_12"/>
    <property type="match status" value="1"/>
</dbReference>
<gene>
    <name evidence="2" type="ordered locus">Caul_1809</name>
</gene>
<dbReference type="PROSITE" id="PS50005">
    <property type="entry name" value="TPR"/>
    <property type="match status" value="1"/>
</dbReference>
<sequence length="524" mass="57255">MNAQTFPNPSPEATRLSASDLWNRLRRFYERRGPRAWAIDGVPNHVTINPGMARRYAHVALRYAQDCRRLGLGAAAPFAVVEMGAGSGGFGYRLHQALTGLRDALGMDDLKLAQVISDMAESNLESWREQAGLRPLLAQGAVTGVQFDAMAGEAAGPVGREPIAPPVFLANYLFDSLPMDLFRVTGGCLHEALATVEAPPEGDEPVDLSAVTISWTYRPIDLPYYGDAALDATLADCLGQPDDDYWVLFPLGAMRCLAHLRALAGGPMLVIAGDLGSTRFPSFPLEEPQLIIPGAYFYAPVDFALLAKYAARLDGHALHQARDRVLNISLFSFGIPFEQLRETRLAADIFFDMVSHSLIFDSMRHMLDSGAPPSLPLFLDLAAAGSFDPALFDGMIEVLQTELRAGLHPPELWEQLVEILDRFVDNVFVTPGGADTVFNIANLLQELQDYPRALVFYERSARLFGETPATLYNMGVCAYLAGDPEDALARLARVVALDPSHVMARGWIAQIEHDRDAPPPPDAL</sequence>
<dbReference type="OrthoDB" id="9796766at2"/>
<accession>B0T4I6</accession>
<keyword evidence="1" id="KW-0802">TPR repeat</keyword>
<organism evidence="2">
    <name type="scientific">Caulobacter sp. (strain K31)</name>
    <dbReference type="NCBI Taxonomy" id="366602"/>
    <lineage>
        <taxon>Bacteria</taxon>
        <taxon>Pseudomonadati</taxon>
        <taxon>Pseudomonadota</taxon>
        <taxon>Alphaproteobacteria</taxon>
        <taxon>Caulobacterales</taxon>
        <taxon>Caulobacteraceae</taxon>
        <taxon>Caulobacter</taxon>
    </lineage>
</organism>
<dbReference type="eggNOG" id="COG1565">
    <property type="taxonomic scope" value="Bacteria"/>
</dbReference>
<dbReference type="KEGG" id="cak:Caul_1809"/>
<dbReference type="SUPFAM" id="SSF48452">
    <property type="entry name" value="TPR-like"/>
    <property type="match status" value="1"/>
</dbReference>